<dbReference type="Pfam" id="PF07969">
    <property type="entry name" value="Amidohydro_3"/>
    <property type="match status" value="1"/>
</dbReference>
<dbReference type="EMBL" id="MRZV01000586">
    <property type="protein sequence ID" value="PIK47335.1"/>
    <property type="molecule type" value="Genomic_DNA"/>
</dbReference>
<dbReference type="GO" id="GO:0016810">
    <property type="term" value="F:hydrolase activity, acting on carbon-nitrogen (but not peptide) bonds"/>
    <property type="evidence" value="ECO:0007669"/>
    <property type="project" value="InterPro"/>
</dbReference>
<dbReference type="Gene3D" id="3.10.310.70">
    <property type="match status" value="1"/>
</dbReference>
<evidence type="ECO:0000313" key="2">
    <source>
        <dbReference type="EMBL" id="PIK47335.1"/>
    </source>
</evidence>
<dbReference type="STRING" id="307972.A0A2G8KHA2"/>
<dbReference type="AlphaFoldDB" id="A0A2G8KHA2"/>
<gene>
    <name evidence="2" type="ORF">BSL78_15784</name>
</gene>
<evidence type="ECO:0000313" key="3">
    <source>
        <dbReference type="Proteomes" id="UP000230750"/>
    </source>
</evidence>
<accession>A0A2G8KHA2</accession>
<dbReference type="InterPro" id="IPR011059">
    <property type="entry name" value="Metal-dep_hydrolase_composite"/>
</dbReference>
<name>A0A2G8KHA2_STIJA</name>
<evidence type="ECO:0000259" key="1">
    <source>
        <dbReference type="Pfam" id="PF07969"/>
    </source>
</evidence>
<comment type="caution">
    <text evidence="2">The sequence shown here is derived from an EMBL/GenBank/DDBJ whole genome shotgun (WGS) entry which is preliminary data.</text>
</comment>
<dbReference type="OrthoDB" id="3501663at2759"/>
<sequence length="260" mass="28640">MTSKADLIFYGGDIITMDEDATGVKDASCSGPTVEAVAVADGKILQVGMRKDIFELVGDETQVIFLSGQTLMPGFIEPHQHACITAENRSLYKDIGGVKHRSYAEVSNTIKKRLNEVKPDEWALFVGWDPELIPDLPELSATHLDENYSSTVPIVIVGQNWHVCWANTPAMNAAKIDTNTPNSVGGEIVRDEASKATGQFLEFPGMRLLFNAYPKPSPEHLLKSFKDQWRFYSSVGFTTMTELAFMPNNPSADDSGLPRL</sequence>
<dbReference type="Proteomes" id="UP000230750">
    <property type="component" value="Unassembled WGS sequence"/>
</dbReference>
<proteinExistence type="predicted"/>
<protein>
    <recommendedName>
        <fullName evidence="1">Amidohydrolase 3 domain-containing protein</fullName>
    </recommendedName>
</protein>
<keyword evidence="3" id="KW-1185">Reference proteome</keyword>
<dbReference type="Gene3D" id="2.30.40.10">
    <property type="entry name" value="Urease, subunit C, domain 1"/>
    <property type="match status" value="1"/>
</dbReference>
<dbReference type="SUPFAM" id="SSF51338">
    <property type="entry name" value="Composite domain of metallo-dependent hydrolases"/>
    <property type="match status" value="1"/>
</dbReference>
<organism evidence="2 3">
    <name type="scientific">Stichopus japonicus</name>
    <name type="common">Sea cucumber</name>
    <dbReference type="NCBI Taxonomy" id="307972"/>
    <lineage>
        <taxon>Eukaryota</taxon>
        <taxon>Metazoa</taxon>
        <taxon>Echinodermata</taxon>
        <taxon>Eleutherozoa</taxon>
        <taxon>Echinozoa</taxon>
        <taxon>Holothuroidea</taxon>
        <taxon>Aspidochirotacea</taxon>
        <taxon>Aspidochirotida</taxon>
        <taxon>Stichopodidae</taxon>
        <taxon>Apostichopus</taxon>
    </lineage>
</organism>
<dbReference type="InterPro" id="IPR013108">
    <property type="entry name" value="Amidohydro_3"/>
</dbReference>
<dbReference type="PANTHER" id="PTHR22642:SF2">
    <property type="entry name" value="PROTEIN LONG AFTER FAR-RED 3"/>
    <property type="match status" value="1"/>
</dbReference>
<reference evidence="2 3" key="1">
    <citation type="journal article" date="2017" name="PLoS Biol.">
        <title>The sea cucumber genome provides insights into morphological evolution and visceral regeneration.</title>
        <authorList>
            <person name="Zhang X."/>
            <person name="Sun L."/>
            <person name="Yuan J."/>
            <person name="Sun Y."/>
            <person name="Gao Y."/>
            <person name="Zhang L."/>
            <person name="Li S."/>
            <person name="Dai H."/>
            <person name="Hamel J.F."/>
            <person name="Liu C."/>
            <person name="Yu Y."/>
            <person name="Liu S."/>
            <person name="Lin W."/>
            <person name="Guo K."/>
            <person name="Jin S."/>
            <person name="Xu P."/>
            <person name="Storey K.B."/>
            <person name="Huan P."/>
            <person name="Zhang T."/>
            <person name="Zhou Y."/>
            <person name="Zhang J."/>
            <person name="Lin C."/>
            <person name="Li X."/>
            <person name="Xing L."/>
            <person name="Huo D."/>
            <person name="Sun M."/>
            <person name="Wang L."/>
            <person name="Mercier A."/>
            <person name="Li F."/>
            <person name="Yang H."/>
            <person name="Xiang J."/>
        </authorList>
    </citation>
    <scope>NUCLEOTIDE SEQUENCE [LARGE SCALE GENOMIC DNA]</scope>
    <source>
        <strain evidence="2">Shaxun</strain>
        <tissue evidence="2">Muscle</tissue>
    </source>
</reference>
<feature type="domain" description="Amidohydrolase 3" evidence="1">
    <location>
        <begin position="62"/>
        <end position="240"/>
    </location>
</feature>
<dbReference type="PANTHER" id="PTHR22642">
    <property type="entry name" value="IMIDAZOLONEPROPIONASE"/>
    <property type="match status" value="1"/>
</dbReference>